<dbReference type="EnsemblPlants" id="OMERI05G19230.1">
    <property type="protein sequence ID" value="OMERI05G19230.1"/>
    <property type="gene ID" value="OMERI05G19230"/>
</dbReference>
<dbReference type="GO" id="GO:0080044">
    <property type="term" value="F:quercetin 7-O-glucosyltransferase activity"/>
    <property type="evidence" value="ECO:0007669"/>
    <property type="project" value="TreeGrafter"/>
</dbReference>
<protein>
    <recommendedName>
        <fullName evidence="5">Glycosyltransferase</fullName>
    </recommendedName>
</protein>
<dbReference type="HOGENOM" id="CLU_001724_0_3_1"/>
<accession>A0A0E0DTF2</accession>
<evidence type="ECO:0000313" key="3">
    <source>
        <dbReference type="EnsemblPlants" id="OMERI05G19230.1"/>
    </source>
</evidence>
<dbReference type="InterPro" id="IPR002213">
    <property type="entry name" value="UDP_glucos_trans"/>
</dbReference>
<dbReference type="SUPFAM" id="SSF53756">
    <property type="entry name" value="UDP-Glycosyltransferase/glycogen phosphorylase"/>
    <property type="match status" value="1"/>
</dbReference>
<dbReference type="Pfam" id="PF00201">
    <property type="entry name" value="UDPGT"/>
    <property type="match status" value="1"/>
</dbReference>
<reference evidence="3" key="2">
    <citation type="submission" date="2018-05" db="EMBL/GenBank/DDBJ databases">
        <title>OmerRS3 (Oryza meridionalis Reference Sequence Version 3).</title>
        <authorList>
            <person name="Zhang J."/>
            <person name="Kudrna D."/>
            <person name="Lee S."/>
            <person name="Talag J."/>
            <person name="Welchert J."/>
            <person name="Wing R.A."/>
        </authorList>
    </citation>
    <scope>NUCLEOTIDE SEQUENCE [LARGE SCALE GENOMIC DNA]</scope>
    <source>
        <strain evidence="3">cv. OR44</strain>
    </source>
</reference>
<dbReference type="FunFam" id="3.40.50.2000:FF:000138">
    <property type="entry name" value="Glycosyltransferase"/>
    <property type="match status" value="1"/>
</dbReference>
<dbReference type="GO" id="GO:0080043">
    <property type="term" value="F:quercetin 3-O-glucosyltransferase activity"/>
    <property type="evidence" value="ECO:0007669"/>
    <property type="project" value="TreeGrafter"/>
</dbReference>
<dbReference type="Gramene" id="OMERI05G19230.1">
    <property type="protein sequence ID" value="OMERI05G19230.1"/>
    <property type="gene ID" value="OMERI05G19230"/>
</dbReference>
<evidence type="ECO:0000256" key="1">
    <source>
        <dbReference type="ARBA" id="ARBA00009995"/>
    </source>
</evidence>
<dbReference type="CDD" id="cd03784">
    <property type="entry name" value="GT1_Gtf-like"/>
    <property type="match status" value="1"/>
</dbReference>
<dbReference type="eggNOG" id="KOG1192">
    <property type="taxonomic scope" value="Eukaryota"/>
</dbReference>
<dbReference type="PANTHER" id="PTHR11926:SF1395">
    <property type="entry name" value="GLYCOSYLTRANSFERASE"/>
    <property type="match status" value="1"/>
</dbReference>
<dbReference type="AlphaFoldDB" id="A0A0E0DTF2"/>
<evidence type="ECO:0000313" key="4">
    <source>
        <dbReference type="Proteomes" id="UP000008021"/>
    </source>
</evidence>
<organism evidence="3">
    <name type="scientific">Oryza meridionalis</name>
    <dbReference type="NCBI Taxonomy" id="40149"/>
    <lineage>
        <taxon>Eukaryota</taxon>
        <taxon>Viridiplantae</taxon>
        <taxon>Streptophyta</taxon>
        <taxon>Embryophyta</taxon>
        <taxon>Tracheophyta</taxon>
        <taxon>Spermatophyta</taxon>
        <taxon>Magnoliopsida</taxon>
        <taxon>Liliopsida</taxon>
        <taxon>Poales</taxon>
        <taxon>Poaceae</taxon>
        <taxon>BOP clade</taxon>
        <taxon>Oryzoideae</taxon>
        <taxon>Oryzeae</taxon>
        <taxon>Oryzinae</taxon>
        <taxon>Oryza</taxon>
    </lineage>
</organism>
<sequence>MGSRLARICSRPTTRDSSVGIITILEAAAGAEVTDSHGGSCLTVQKLASRFDFVSLGQLGASSPPPPRCHVVAVPYPGRRHVNAMLNLCHILAARDGVTATVVVTEEWLGLLGGAAAAASAAAGVVRLEAIPNVVPSEHGRAGDMLGFVRAVYTRMEAPFERLLDRLAPGAPPPAAIVADTFVLPWAVSVGNRRGLPVCVLSPLSATMFSVHYHFDRLPTAADIADGDDPCLVGNYIPGLKSIRFSDLEPTHTNKNMVDLILEAYSHVRKAQCVIFTSFHELESNAMDALRRDLPYPAFSVGPCIPYMALQADEHHAGEEEEEPYMAWLDAQPVGSVLYVSLGSFLSVSPAQLDEIAAGLADSKVTFLWALRGDSGARDILRGGGGGMVVPWTDQLKVLRHPSVGGFFTHSVMNSTLEAVHAGVPMLTLPIAFDQPIVSRLVADEWRIGYGLRENGGGGCGGVVGREEIAAVARRLMDSDADEEAKEMRRRASLMREASRAAVQEGGSSYRDVTSLINYISEFKN</sequence>
<proteinExistence type="inferred from homology"/>
<reference evidence="3" key="1">
    <citation type="submission" date="2015-04" db="UniProtKB">
        <authorList>
            <consortium name="EnsemblPlants"/>
        </authorList>
    </citation>
    <scope>IDENTIFICATION</scope>
</reference>
<name>A0A0E0DTF2_9ORYZ</name>
<dbReference type="PANTHER" id="PTHR11926">
    <property type="entry name" value="GLUCOSYL/GLUCURONOSYL TRANSFERASES"/>
    <property type="match status" value="1"/>
</dbReference>
<keyword evidence="4" id="KW-1185">Reference proteome</keyword>
<evidence type="ECO:0008006" key="5">
    <source>
        <dbReference type="Google" id="ProtNLM"/>
    </source>
</evidence>
<dbReference type="Gene3D" id="3.40.50.2000">
    <property type="entry name" value="Glycogen Phosphorylase B"/>
    <property type="match status" value="2"/>
</dbReference>
<dbReference type="Proteomes" id="UP000008021">
    <property type="component" value="Chromosome 5"/>
</dbReference>
<comment type="similarity">
    <text evidence="1">Belongs to the UDP-glycosyltransferase family.</text>
</comment>
<evidence type="ECO:0000256" key="2">
    <source>
        <dbReference type="ARBA" id="ARBA00022679"/>
    </source>
</evidence>
<keyword evidence="2" id="KW-0808">Transferase</keyword>